<dbReference type="Pfam" id="PF08240">
    <property type="entry name" value="ADH_N"/>
    <property type="match status" value="1"/>
</dbReference>
<evidence type="ECO:0000256" key="2">
    <source>
        <dbReference type="ARBA" id="ARBA00022723"/>
    </source>
</evidence>
<dbReference type="InterPro" id="IPR013149">
    <property type="entry name" value="ADH-like_C"/>
</dbReference>
<evidence type="ECO:0000259" key="7">
    <source>
        <dbReference type="SMART" id="SM00829"/>
    </source>
</evidence>
<evidence type="ECO:0000256" key="5">
    <source>
        <dbReference type="RuleBase" id="RU361277"/>
    </source>
</evidence>
<keyword evidence="4" id="KW-0560">Oxidoreductase</keyword>
<comment type="similarity">
    <text evidence="5">Belongs to the zinc-containing alcohol dehydrogenase family.</text>
</comment>
<evidence type="ECO:0000256" key="3">
    <source>
        <dbReference type="ARBA" id="ARBA00022833"/>
    </source>
</evidence>
<name>A0A840J6X3_9PSEU</name>
<dbReference type="CDD" id="cd08283">
    <property type="entry name" value="FDH_like_1"/>
    <property type="match status" value="1"/>
</dbReference>
<dbReference type="SUPFAM" id="SSF51735">
    <property type="entry name" value="NAD(P)-binding Rossmann-fold domains"/>
    <property type="match status" value="1"/>
</dbReference>
<dbReference type="EMBL" id="JACHMG010000001">
    <property type="protein sequence ID" value="MBB4689138.1"/>
    <property type="molecule type" value="Genomic_DNA"/>
</dbReference>
<comment type="caution">
    <text evidence="8">The sequence shown here is derived from an EMBL/GenBank/DDBJ whole genome shotgun (WGS) entry which is preliminary data.</text>
</comment>
<dbReference type="SMART" id="SM00829">
    <property type="entry name" value="PKS_ER"/>
    <property type="match status" value="1"/>
</dbReference>
<dbReference type="PROSITE" id="PS00059">
    <property type="entry name" value="ADH_ZINC"/>
    <property type="match status" value="1"/>
</dbReference>
<dbReference type="RefSeq" id="WP_184783719.1">
    <property type="nucleotide sequence ID" value="NZ_JACHMG010000001.1"/>
</dbReference>
<dbReference type="Proteomes" id="UP000581769">
    <property type="component" value="Unassembled WGS sequence"/>
</dbReference>
<keyword evidence="9" id="KW-1185">Reference proteome</keyword>
<dbReference type="Gene3D" id="3.40.50.720">
    <property type="entry name" value="NAD(P)-binding Rossmann-like Domain"/>
    <property type="match status" value="1"/>
</dbReference>
<evidence type="ECO:0000256" key="4">
    <source>
        <dbReference type="ARBA" id="ARBA00023002"/>
    </source>
</evidence>
<sequence>MKAVVWHGVGDIRLDEVPDPKILEPSDAIVAITRSAICGTDLHLVRGTMPGMVQGTVLGHEAVGVVQDVGPAVRGFAPGDRVVIPSTIGCGTCSYCRAGYYAQCDRANPNGPSAGTCFFGGPEGTGPVDGLQAEYARVPFAMTSLVRIPDEVTDDQAILLSDIFPTAWFGARLAEVGEGDSVLVLGAGVVGQFAIASAKRQGAGRVFVVDRLASRLEKARAQQAEPVNFDEDDPVALVRELTGGIGVDRVIDAVGVDAQRPSSGPAAGKSAEQAAQFEQERVAEAPDSDTWVPGNAPSQAARWAVDAVAKAGTIGVIGVYPPTFDAFPFGAAMNKNLTLHMGNCNHRRYLPELLDLVHTGVVDPLTFVTQHEAPTSAIEAYETFDRREEGWLKTVLDVA</sequence>
<dbReference type="AlphaFoldDB" id="A0A840J6X3"/>
<dbReference type="Gene3D" id="3.90.180.10">
    <property type="entry name" value="Medium-chain alcohol dehydrogenases, catalytic domain"/>
    <property type="match status" value="1"/>
</dbReference>
<gene>
    <name evidence="8" type="ORF">BJY18_006623</name>
</gene>
<dbReference type="PANTHER" id="PTHR42813">
    <property type="entry name" value="ZINC-TYPE ALCOHOL DEHYDROGENASE-LIKE"/>
    <property type="match status" value="1"/>
</dbReference>
<dbReference type="InterPro" id="IPR020843">
    <property type="entry name" value="ER"/>
</dbReference>
<evidence type="ECO:0000256" key="1">
    <source>
        <dbReference type="ARBA" id="ARBA00001947"/>
    </source>
</evidence>
<dbReference type="SUPFAM" id="SSF50129">
    <property type="entry name" value="GroES-like"/>
    <property type="match status" value="1"/>
</dbReference>
<organism evidence="8 9">
    <name type="scientific">Amycolatopsis jiangsuensis</name>
    <dbReference type="NCBI Taxonomy" id="1181879"/>
    <lineage>
        <taxon>Bacteria</taxon>
        <taxon>Bacillati</taxon>
        <taxon>Actinomycetota</taxon>
        <taxon>Actinomycetes</taxon>
        <taxon>Pseudonocardiales</taxon>
        <taxon>Pseudonocardiaceae</taxon>
        <taxon>Amycolatopsis</taxon>
    </lineage>
</organism>
<protein>
    <submittedName>
        <fullName evidence="8">Threonine dehydrogenase-like Zn-dependent dehydrogenase</fullName>
    </submittedName>
</protein>
<evidence type="ECO:0000313" key="8">
    <source>
        <dbReference type="EMBL" id="MBB4689138.1"/>
    </source>
</evidence>
<dbReference type="InterPro" id="IPR013154">
    <property type="entry name" value="ADH-like_N"/>
</dbReference>
<dbReference type="PANTHER" id="PTHR42813:SF7">
    <property type="entry name" value="ALCOHOL DEHYDROGENASE (ZN-DEPENDENT)-RELATED"/>
    <property type="match status" value="1"/>
</dbReference>
<dbReference type="InterPro" id="IPR036291">
    <property type="entry name" value="NAD(P)-bd_dom_sf"/>
</dbReference>
<dbReference type="InterPro" id="IPR002328">
    <property type="entry name" value="ADH_Zn_CS"/>
</dbReference>
<keyword evidence="2 5" id="KW-0479">Metal-binding</keyword>
<keyword evidence="3 5" id="KW-0862">Zinc</keyword>
<feature type="domain" description="Enoyl reductase (ER)" evidence="7">
    <location>
        <begin position="8"/>
        <end position="396"/>
    </location>
</feature>
<dbReference type="GO" id="GO:0008270">
    <property type="term" value="F:zinc ion binding"/>
    <property type="evidence" value="ECO:0007669"/>
    <property type="project" value="InterPro"/>
</dbReference>
<dbReference type="InterPro" id="IPR011032">
    <property type="entry name" value="GroES-like_sf"/>
</dbReference>
<proteinExistence type="inferred from homology"/>
<accession>A0A840J6X3</accession>
<evidence type="ECO:0000313" key="9">
    <source>
        <dbReference type="Proteomes" id="UP000581769"/>
    </source>
</evidence>
<comment type="cofactor">
    <cofactor evidence="1 5">
        <name>Zn(2+)</name>
        <dbReference type="ChEBI" id="CHEBI:29105"/>
    </cofactor>
</comment>
<dbReference type="GO" id="GO:0016491">
    <property type="term" value="F:oxidoreductase activity"/>
    <property type="evidence" value="ECO:0007669"/>
    <property type="project" value="UniProtKB-KW"/>
</dbReference>
<reference evidence="8 9" key="1">
    <citation type="submission" date="2020-08" db="EMBL/GenBank/DDBJ databases">
        <title>Sequencing the genomes of 1000 actinobacteria strains.</title>
        <authorList>
            <person name="Klenk H.-P."/>
        </authorList>
    </citation>
    <scope>NUCLEOTIDE SEQUENCE [LARGE SCALE GENOMIC DNA]</scope>
    <source>
        <strain evidence="8 9">DSM 45859</strain>
    </source>
</reference>
<evidence type="ECO:0000256" key="6">
    <source>
        <dbReference type="SAM" id="MobiDB-lite"/>
    </source>
</evidence>
<dbReference type="Pfam" id="PF00107">
    <property type="entry name" value="ADH_zinc_N"/>
    <property type="match status" value="1"/>
</dbReference>
<feature type="region of interest" description="Disordered" evidence="6">
    <location>
        <begin position="258"/>
        <end position="296"/>
    </location>
</feature>